<accession>A0A2P2KZI8</accession>
<dbReference type="PANTHER" id="PTHR36404:SF1">
    <property type="entry name" value="EMBRYO DEFECTIVE 2737"/>
    <property type="match status" value="1"/>
</dbReference>
<dbReference type="InterPro" id="IPR056892">
    <property type="entry name" value="Zf-AtTam37"/>
</dbReference>
<organism evidence="2">
    <name type="scientific">Rhizophora mucronata</name>
    <name type="common">Asiatic mangrove</name>
    <dbReference type="NCBI Taxonomy" id="61149"/>
    <lineage>
        <taxon>Eukaryota</taxon>
        <taxon>Viridiplantae</taxon>
        <taxon>Streptophyta</taxon>
        <taxon>Embryophyta</taxon>
        <taxon>Tracheophyta</taxon>
        <taxon>Spermatophyta</taxon>
        <taxon>Magnoliopsida</taxon>
        <taxon>eudicotyledons</taxon>
        <taxon>Gunneridae</taxon>
        <taxon>Pentapetalae</taxon>
        <taxon>rosids</taxon>
        <taxon>fabids</taxon>
        <taxon>Malpighiales</taxon>
        <taxon>Rhizophoraceae</taxon>
        <taxon>Rhizophora</taxon>
    </lineage>
</organism>
<feature type="domain" description="AtTam37 zinc finger" evidence="1">
    <location>
        <begin position="1"/>
        <end position="39"/>
    </location>
</feature>
<dbReference type="PANTHER" id="PTHR36404">
    <property type="entry name" value="EMBRYO DEFECTIVE 2737"/>
    <property type="match status" value="1"/>
</dbReference>
<evidence type="ECO:0000259" key="1">
    <source>
        <dbReference type="Pfam" id="PF25112"/>
    </source>
</evidence>
<protein>
    <recommendedName>
        <fullName evidence="1">AtTam37 zinc finger domain-containing protein</fullName>
    </recommendedName>
</protein>
<evidence type="ECO:0000313" key="2">
    <source>
        <dbReference type="EMBL" id="MBX11141.1"/>
    </source>
</evidence>
<proteinExistence type="predicted"/>
<dbReference type="AlphaFoldDB" id="A0A2P2KZI8"/>
<name>A0A2P2KZI8_RHIMU</name>
<dbReference type="Pfam" id="PF25112">
    <property type="entry name" value="zf-AtTam37"/>
    <property type="match status" value="1"/>
</dbReference>
<reference evidence="2" key="1">
    <citation type="submission" date="2018-02" db="EMBL/GenBank/DDBJ databases">
        <title>Rhizophora mucronata_Transcriptome.</title>
        <authorList>
            <person name="Meera S.P."/>
            <person name="Sreeshan A."/>
            <person name="Augustine A."/>
        </authorList>
    </citation>
    <scope>NUCLEOTIDE SEQUENCE</scope>
    <source>
        <tissue evidence="2">Leaf</tissue>
    </source>
</reference>
<dbReference type="EMBL" id="GGEC01030657">
    <property type="protein sequence ID" value="MBX11141.1"/>
    <property type="molecule type" value="Transcribed_RNA"/>
</dbReference>
<dbReference type="GO" id="GO:0009507">
    <property type="term" value="C:chloroplast"/>
    <property type="evidence" value="ECO:0007669"/>
    <property type="project" value="TreeGrafter"/>
</dbReference>
<sequence length="57" mass="6480">MDLNMPLPLKDCPTCEGTGVMCCSECKDKLQIRISADDVRFLFLICCLFSFFNARLI</sequence>